<dbReference type="EMBL" id="SJPJ01000002">
    <property type="protein sequence ID" value="TWT76185.1"/>
    <property type="molecule type" value="Genomic_DNA"/>
</dbReference>
<organism evidence="1 2">
    <name type="scientific">Novipirellula herctigrandis</name>
    <dbReference type="NCBI Taxonomy" id="2527986"/>
    <lineage>
        <taxon>Bacteria</taxon>
        <taxon>Pseudomonadati</taxon>
        <taxon>Planctomycetota</taxon>
        <taxon>Planctomycetia</taxon>
        <taxon>Pirellulales</taxon>
        <taxon>Pirellulaceae</taxon>
        <taxon>Novipirellula</taxon>
    </lineage>
</organism>
<proteinExistence type="predicted"/>
<name>A0A5C5YMU7_9BACT</name>
<gene>
    <name evidence="1" type="ORF">CA13_66760</name>
</gene>
<comment type="caution">
    <text evidence="1">The sequence shown here is derived from an EMBL/GenBank/DDBJ whole genome shotgun (WGS) entry which is preliminary data.</text>
</comment>
<dbReference type="OrthoDB" id="214626at2"/>
<protein>
    <submittedName>
        <fullName evidence="1">Uncharacterized protein</fullName>
    </submittedName>
</protein>
<keyword evidence="2" id="KW-1185">Reference proteome</keyword>
<accession>A0A5C5YMU7</accession>
<dbReference type="Proteomes" id="UP000315010">
    <property type="component" value="Unassembled WGS sequence"/>
</dbReference>
<reference evidence="1 2" key="1">
    <citation type="submission" date="2019-02" db="EMBL/GenBank/DDBJ databases">
        <title>Deep-cultivation of Planctomycetes and their phenomic and genomic characterization uncovers novel biology.</title>
        <authorList>
            <person name="Wiegand S."/>
            <person name="Jogler M."/>
            <person name="Boedeker C."/>
            <person name="Pinto D."/>
            <person name="Vollmers J."/>
            <person name="Rivas-Marin E."/>
            <person name="Kohn T."/>
            <person name="Peeters S.H."/>
            <person name="Heuer A."/>
            <person name="Rast P."/>
            <person name="Oberbeckmann S."/>
            <person name="Bunk B."/>
            <person name="Jeske O."/>
            <person name="Meyerdierks A."/>
            <person name="Storesund J.E."/>
            <person name="Kallscheuer N."/>
            <person name="Luecker S."/>
            <person name="Lage O.M."/>
            <person name="Pohl T."/>
            <person name="Merkel B.J."/>
            <person name="Hornburger P."/>
            <person name="Mueller R.-W."/>
            <person name="Bruemmer F."/>
            <person name="Labrenz M."/>
            <person name="Spormann A.M."/>
            <person name="Op Den Camp H."/>
            <person name="Overmann J."/>
            <person name="Amann R."/>
            <person name="Jetten M.S.M."/>
            <person name="Mascher T."/>
            <person name="Medema M.H."/>
            <person name="Devos D.P."/>
            <person name="Kaster A.-K."/>
            <person name="Ovreas L."/>
            <person name="Rohde M."/>
            <person name="Galperin M.Y."/>
            <person name="Jogler C."/>
        </authorList>
    </citation>
    <scope>NUCLEOTIDE SEQUENCE [LARGE SCALE GENOMIC DNA]</scope>
    <source>
        <strain evidence="1 2">CA13</strain>
    </source>
</reference>
<evidence type="ECO:0000313" key="1">
    <source>
        <dbReference type="EMBL" id="TWT76185.1"/>
    </source>
</evidence>
<dbReference type="AlphaFoldDB" id="A0A5C5YMU7"/>
<evidence type="ECO:0000313" key="2">
    <source>
        <dbReference type="Proteomes" id="UP000315010"/>
    </source>
</evidence>
<sequence length="95" mass="10667">MQRFFAGMVCGAVLLYTAMHYHIVRGKEGVFLVPKISNNLSDTYVDIRDFHLGDWQDHKPLAAAMVKNDQGEMLEGSSMNSFRSQVDALVNGLFD</sequence>
<dbReference type="RefSeq" id="WP_146403996.1">
    <property type="nucleotide sequence ID" value="NZ_SJPJ01000002.1"/>
</dbReference>